<keyword evidence="2" id="KW-0732">Signal</keyword>
<evidence type="ECO:0000313" key="7">
    <source>
        <dbReference type="EMBL" id="KAA0710449.1"/>
    </source>
</evidence>
<dbReference type="SMART" id="SM00032">
    <property type="entry name" value="CCP"/>
    <property type="match status" value="1"/>
</dbReference>
<keyword evidence="8" id="KW-1185">Reference proteome</keyword>
<dbReference type="InterPro" id="IPR035976">
    <property type="entry name" value="Sushi/SCR/CCP_sf"/>
</dbReference>
<keyword evidence="1 5" id="KW-0768">Sushi</keyword>
<sequence length="154" mass="16762">MRVTAVIVSDAAVCAINTINPIQLTSYLSPQAYRLTGFQLPSPIVSTGPRITLWLLSDYAVSGQGFKAVYEALPSYTCGNPGQLLNGMQQGSTFNIGDKIRYSCNPGYMLEGHTVLSCLATSSGTAAWDFPLPYCRGQYEPRPSVPRLEHRKPT</sequence>
<dbReference type="EMBL" id="SOYY01000016">
    <property type="protein sequence ID" value="KAA0710449.1"/>
    <property type="molecule type" value="Genomic_DNA"/>
</dbReference>
<accession>A0A5A9NNB1</accession>
<evidence type="ECO:0000256" key="5">
    <source>
        <dbReference type="PROSITE-ProRule" id="PRU00302"/>
    </source>
</evidence>
<dbReference type="AlphaFoldDB" id="A0A5A9NNB1"/>
<keyword evidence="4" id="KW-1015">Disulfide bond</keyword>
<dbReference type="Gene3D" id="2.10.70.10">
    <property type="entry name" value="Complement Module, domain 1"/>
    <property type="match status" value="1"/>
</dbReference>
<keyword evidence="3" id="KW-0677">Repeat</keyword>
<dbReference type="PANTHER" id="PTHR45656:SF4">
    <property type="entry name" value="PROTEIN CBR-CLEC-78"/>
    <property type="match status" value="1"/>
</dbReference>
<evidence type="ECO:0000256" key="4">
    <source>
        <dbReference type="ARBA" id="ARBA00023157"/>
    </source>
</evidence>
<dbReference type="Proteomes" id="UP000324632">
    <property type="component" value="Chromosome 16"/>
</dbReference>
<dbReference type="CDD" id="cd00033">
    <property type="entry name" value="CCP"/>
    <property type="match status" value="1"/>
</dbReference>
<dbReference type="InterPro" id="IPR035914">
    <property type="entry name" value="Sperma_CUB_dom_sf"/>
</dbReference>
<comment type="caution">
    <text evidence="5">Lacks conserved residue(s) required for the propagation of feature annotation.</text>
</comment>
<evidence type="ECO:0000313" key="8">
    <source>
        <dbReference type="Proteomes" id="UP000324632"/>
    </source>
</evidence>
<dbReference type="Gene3D" id="2.60.120.290">
    <property type="entry name" value="Spermadhesin, CUB domain"/>
    <property type="match status" value="1"/>
</dbReference>
<reference evidence="7 8" key="1">
    <citation type="journal article" date="2019" name="Mol. Ecol. Resour.">
        <title>Chromosome-level genome assembly of Triplophysa tibetana, a fish adapted to the harsh high-altitude environment of the Tibetan Plateau.</title>
        <authorList>
            <person name="Yang X."/>
            <person name="Liu H."/>
            <person name="Ma Z."/>
            <person name="Zou Y."/>
            <person name="Zou M."/>
            <person name="Mao Y."/>
            <person name="Li X."/>
            <person name="Wang H."/>
            <person name="Chen T."/>
            <person name="Wang W."/>
            <person name="Yang R."/>
        </authorList>
    </citation>
    <scope>NUCLEOTIDE SEQUENCE [LARGE SCALE GENOMIC DNA]</scope>
    <source>
        <strain evidence="7">TTIB1903HZAU</strain>
        <tissue evidence="7">Muscle</tissue>
    </source>
</reference>
<evidence type="ECO:0000256" key="1">
    <source>
        <dbReference type="ARBA" id="ARBA00022659"/>
    </source>
</evidence>
<dbReference type="InterPro" id="IPR000436">
    <property type="entry name" value="Sushi_SCR_CCP_dom"/>
</dbReference>
<dbReference type="SUPFAM" id="SSF57535">
    <property type="entry name" value="Complement control module/SCR domain"/>
    <property type="match status" value="1"/>
</dbReference>
<dbReference type="Pfam" id="PF00084">
    <property type="entry name" value="Sushi"/>
    <property type="match status" value="1"/>
</dbReference>
<feature type="domain" description="Sushi" evidence="6">
    <location>
        <begin position="76"/>
        <end position="137"/>
    </location>
</feature>
<protein>
    <submittedName>
        <fullName evidence="7">CUB and sushi domain-containing protein 1</fullName>
    </submittedName>
</protein>
<dbReference type="SUPFAM" id="SSF49854">
    <property type="entry name" value="Spermadhesin, CUB domain"/>
    <property type="match status" value="1"/>
</dbReference>
<dbReference type="InterPro" id="IPR051277">
    <property type="entry name" value="SEZ6_CSMD_C4BPB_Regulators"/>
</dbReference>
<organism evidence="7 8">
    <name type="scientific">Triplophysa tibetana</name>
    <dbReference type="NCBI Taxonomy" id="1572043"/>
    <lineage>
        <taxon>Eukaryota</taxon>
        <taxon>Metazoa</taxon>
        <taxon>Chordata</taxon>
        <taxon>Craniata</taxon>
        <taxon>Vertebrata</taxon>
        <taxon>Euteleostomi</taxon>
        <taxon>Actinopterygii</taxon>
        <taxon>Neopterygii</taxon>
        <taxon>Teleostei</taxon>
        <taxon>Ostariophysi</taxon>
        <taxon>Cypriniformes</taxon>
        <taxon>Nemacheilidae</taxon>
        <taxon>Triplophysa</taxon>
    </lineage>
</organism>
<evidence type="ECO:0000259" key="6">
    <source>
        <dbReference type="PROSITE" id="PS50923"/>
    </source>
</evidence>
<gene>
    <name evidence="7" type="ORF">E1301_Tti012531</name>
</gene>
<dbReference type="PROSITE" id="PS50923">
    <property type="entry name" value="SUSHI"/>
    <property type="match status" value="1"/>
</dbReference>
<name>A0A5A9NNB1_9TELE</name>
<comment type="caution">
    <text evidence="7">The sequence shown here is derived from an EMBL/GenBank/DDBJ whole genome shotgun (WGS) entry which is preliminary data.</text>
</comment>
<evidence type="ECO:0000256" key="3">
    <source>
        <dbReference type="ARBA" id="ARBA00022737"/>
    </source>
</evidence>
<dbReference type="PANTHER" id="PTHR45656">
    <property type="entry name" value="PROTEIN CBR-CLEC-78"/>
    <property type="match status" value="1"/>
</dbReference>
<evidence type="ECO:0000256" key="2">
    <source>
        <dbReference type="ARBA" id="ARBA00022729"/>
    </source>
</evidence>
<proteinExistence type="predicted"/>